<dbReference type="AlphaFoldDB" id="A0A423VWX5"/>
<feature type="transmembrane region" description="Helical" evidence="1">
    <location>
        <begin position="234"/>
        <end position="255"/>
    </location>
</feature>
<sequence>MLSASNFCMQLQAAPTRADVDRAHRANQWVDIGVSSLRNLKYISRWRKLAWMALALSSLPVHFLYNSAVFQSLTSYDYTVAVVKDSFSTGQTWSLATAEDNRRGDPGWDESRVNPPEWNYTAIITEMQDAVVAGEYLYKNVTACFDLYNDYFAPQGNVVVYVKNESIQTPPSDSLLICCAMIAIVTILFFVSFGSLRRRGIHIDLRTFKSMGFGEIQPYTYLAINLPRQDPEGLMLNVLLANLPQFLLSIIYMFYNAMLSTFLVQREFSHMYKEAKRKPLRVSEPIGIQRGSYFISLPLRYGIPLYVSSGIMHWAISQSLFLARITALNADGSPDVKNSFSTCGYSPIAIFVSLLLGLLLVLAIIGISFRKYDDGPGVADLLVSYIYSSFPGNFSVLAR</sequence>
<feature type="transmembrane region" description="Helical" evidence="1">
    <location>
        <begin position="303"/>
        <end position="323"/>
    </location>
</feature>
<feature type="transmembrane region" description="Helical" evidence="1">
    <location>
        <begin position="174"/>
        <end position="196"/>
    </location>
</feature>
<feature type="transmembrane region" description="Helical" evidence="1">
    <location>
        <begin position="344"/>
        <end position="369"/>
    </location>
</feature>
<keyword evidence="1" id="KW-0472">Membrane</keyword>
<reference evidence="3 4" key="1">
    <citation type="submission" date="2015-09" db="EMBL/GenBank/DDBJ databases">
        <title>Host preference determinants of Valsa canker pathogens revealed by comparative genomics.</title>
        <authorList>
            <person name="Yin Z."/>
            <person name="Huang L."/>
        </authorList>
    </citation>
    <scope>NUCLEOTIDE SEQUENCE [LARGE SCALE GENOMIC DNA]</scope>
    <source>
        <strain evidence="3 4">SXYLt</strain>
    </source>
</reference>
<evidence type="ECO:0000313" key="3">
    <source>
        <dbReference type="EMBL" id="ROV95501.1"/>
    </source>
</evidence>
<evidence type="ECO:0000313" key="4">
    <source>
        <dbReference type="Proteomes" id="UP000285146"/>
    </source>
</evidence>
<dbReference type="EMBL" id="LKEB01000071">
    <property type="protein sequence ID" value="ROV95501.1"/>
    <property type="molecule type" value="Genomic_DNA"/>
</dbReference>
<dbReference type="OrthoDB" id="5429634at2759"/>
<keyword evidence="1" id="KW-0812">Transmembrane</keyword>
<name>A0A423VWX5_9PEZI</name>
<keyword evidence="4" id="KW-1185">Reference proteome</keyword>
<dbReference type="InParanoid" id="A0A423VWX5"/>
<organism evidence="3 4">
    <name type="scientific">Cytospora leucostoma</name>
    <dbReference type="NCBI Taxonomy" id="1230097"/>
    <lineage>
        <taxon>Eukaryota</taxon>
        <taxon>Fungi</taxon>
        <taxon>Dikarya</taxon>
        <taxon>Ascomycota</taxon>
        <taxon>Pezizomycotina</taxon>
        <taxon>Sordariomycetes</taxon>
        <taxon>Sordariomycetidae</taxon>
        <taxon>Diaporthales</taxon>
        <taxon>Cytosporaceae</taxon>
        <taxon>Cytospora</taxon>
    </lineage>
</organism>
<protein>
    <recommendedName>
        <fullName evidence="2">DUF6536 domain-containing protein</fullName>
    </recommendedName>
</protein>
<accession>A0A423VWX5</accession>
<feature type="transmembrane region" description="Helical" evidence="1">
    <location>
        <begin position="381"/>
        <end position="398"/>
    </location>
</feature>
<dbReference type="Proteomes" id="UP000285146">
    <property type="component" value="Unassembled WGS sequence"/>
</dbReference>
<dbReference type="PANTHER" id="PTHR35395:SF1">
    <property type="entry name" value="DUF6536 DOMAIN-CONTAINING PROTEIN"/>
    <property type="match status" value="1"/>
</dbReference>
<dbReference type="STRING" id="1230097.A0A423VWX5"/>
<evidence type="ECO:0000259" key="2">
    <source>
        <dbReference type="Pfam" id="PF20163"/>
    </source>
</evidence>
<dbReference type="PANTHER" id="PTHR35395">
    <property type="entry name" value="DUF6536 DOMAIN-CONTAINING PROTEIN"/>
    <property type="match status" value="1"/>
</dbReference>
<dbReference type="InterPro" id="IPR046623">
    <property type="entry name" value="DUF6536"/>
</dbReference>
<feature type="domain" description="DUF6536" evidence="2">
    <location>
        <begin position="1"/>
        <end position="88"/>
    </location>
</feature>
<comment type="caution">
    <text evidence="3">The sequence shown here is derived from an EMBL/GenBank/DDBJ whole genome shotgun (WGS) entry which is preliminary data.</text>
</comment>
<feature type="transmembrane region" description="Helical" evidence="1">
    <location>
        <begin position="49"/>
        <end position="68"/>
    </location>
</feature>
<evidence type="ECO:0000256" key="1">
    <source>
        <dbReference type="SAM" id="Phobius"/>
    </source>
</evidence>
<dbReference type="Pfam" id="PF20163">
    <property type="entry name" value="DUF6536"/>
    <property type="match status" value="1"/>
</dbReference>
<keyword evidence="1" id="KW-1133">Transmembrane helix</keyword>
<proteinExistence type="predicted"/>
<gene>
    <name evidence="3" type="ORF">VPNG_08901</name>
</gene>